<feature type="domain" description="DUF1559" evidence="2">
    <location>
        <begin position="42"/>
        <end position="329"/>
    </location>
</feature>
<comment type="caution">
    <text evidence="3">The sequence shown here is derived from an EMBL/GenBank/DDBJ whole genome shotgun (WGS) entry which is preliminary data.</text>
</comment>
<dbReference type="InterPro" id="IPR045584">
    <property type="entry name" value="Pilin-like"/>
</dbReference>
<keyword evidence="1" id="KW-1133">Transmembrane helix</keyword>
<dbReference type="Pfam" id="PF07596">
    <property type="entry name" value="SBP_bac_10"/>
    <property type="match status" value="1"/>
</dbReference>
<dbReference type="PANTHER" id="PTHR30093:SF2">
    <property type="entry name" value="TYPE II SECRETION SYSTEM PROTEIN H"/>
    <property type="match status" value="1"/>
</dbReference>
<dbReference type="InterPro" id="IPR027558">
    <property type="entry name" value="Pre_pil_HX9DG_C"/>
</dbReference>
<keyword evidence="1" id="KW-0812">Transmembrane</keyword>
<gene>
    <name evidence="3" type="ORF">ENS64_11880</name>
</gene>
<dbReference type="NCBIfam" id="TIGR04294">
    <property type="entry name" value="pre_pil_HX9DG"/>
    <property type="match status" value="1"/>
</dbReference>
<dbReference type="Gene3D" id="3.30.700.10">
    <property type="entry name" value="Glycoprotein, Type 4 Pilin"/>
    <property type="match status" value="1"/>
</dbReference>
<reference evidence="3" key="1">
    <citation type="journal article" date="2020" name="mSystems">
        <title>Genome- and Community-Level Interaction Insights into Carbon Utilization and Element Cycling Functions of Hydrothermarchaeota in Hydrothermal Sediment.</title>
        <authorList>
            <person name="Zhou Z."/>
            <person name="Liu Y."/>
            <person name="Xu W."/>
            <person name="Pan J."/>
            <person name="Luo Z.H."/>
            <person name="Li M."/>
        </authorList>
    </citation>
    <scope>NUCLEOTIDE SEQUENCE [LARGE SCALE GENOMIC DNA]</scope>
    <source>
        <strain evidence="3">SpSt-508</strain>
    </source>
</reference>
<protein>
    <submittedName>
        <fullName evidence="3">DUF1559 domain-containing protein</fullName>
    </submittedName>
</protein>
<dbReference type="PANTHER" id="PTHR30093">
    <property type="entry name" value="GENERAL SECRETION PATHWAY PROTEIN G"/>
    <property type="match status" value="1"/>
</dbReference>
<dbReference type="EMBL" id="DSVQ01000015">
    <property type="protein sequence ID" value="HGT39942.1"/>
    <property type="molecule type" value="Genomic_DNA"/>
</dbReference>
<keyword evidence="1" id="KW-0472">Membrane</keyword>
<dbReference type="SUPFAM" id="SSF54523">
    <property type="entry name" value="Pili subunits"/>
    <property type="match status" value="1"/>
</dbReference>
<evidence type="ECO:0000313" key="3">
    <source>
        <dbReference type="EMBL" id="HGT39942.1"/>
    </source>
</evidence>
<organism evidence="3">
    <name type="scientific">Schlesneria paludicola</name>
    <dbReference type="NCBI Taxonomy" id="360056"/>
    <lineage>
        <taxon>Bacteria</taxon>
        <taxon>Pseudomonadati</taxon>
        <taxon>Planctomycetota</taxon>
        <taxon>Planctomycetia</taxon>
        <taxon>Planctomycetales</taxon>
        <taxon>Planctomycetaceae</taxon>
        <taxon>Schlesneria</taxon>
    </lineage>
</organism>
<evidence type="ECO:0000259" key="2">
    <source>
        <dbReference type="Pfam" id="PF07596"/>
    </source>
</evidence>
<accession>A0A7C4LLC6</accession>
<dbReference type="AlphaFoldDB" id="A0A7C4LLC6"/>
<name>A0A7C4LLC6_9PLAN</name>
<sequence length="347" mass="36828">MTTPSASSCAGVDRCGLTIVEVLVAAGVLALLAGIVLPALHAARESSRRLQCVDHLRQLSLAVQSHAATHGTQLPPTTKNAVDARTQQLMPSGSPHRHLLPYLDQAELFSRLDFNDLAINRPGGPPEFNSAANNHTRSLRLAVFLCPSDVQRPGATNYRANLGYGPGVFGPEPPAIRGYAGNVAGAFVHGEITRFGDFRDGTSQTILFSEKILGDGIPDRFTPWADYFYFGPRDISTADDAVSACGSLSHPNPPHASHGGWTWLFGGWNSTWYNHVLPPNSPIPDCSEGGERMAGGGDGAYTARSFHPGGVNAALADGSARFISSTIDLSVWRALSTRAGDDAIGDF</sequence>
<proteinExistence type="predicted"/>
<feature type="transmembrane region" description="Helical" evidence="1">
    <location>
        <begin position="22"/>
        <end position="40"/>
    </location>
</feature>
<dbReference type="InterPro" id="IPR011453">
    <property type="entry name" value="DUF1559"/>
</dbReference>
<evidence type="ECO:0000256" key="1">
    <source>
        <dbReference type="SAM" id="Phobius"/>
    </source>
</evidence>